<dbReference type="AlphaFoldDB" id="V8P8I9"/>
<feature type="region of interest" description="Disordered" evidence="3">
    <location>
        <begin position="546"/>
        <end position="635"/>
    </location>
</feature>
<protein>
    <recommendedName>
        <fullName evidence="2">Nonsense-mediated mRNA decay factor</fullName>
    </recommendedName>
</protein>
<evidence type="ECO:0000259" key="5">
    <source>
        <dbReference type="Pfam" id="PF10374"/>
    </source>
</evidence>
<dbReference type="Gene3D" id="1.25.40.10">
    <property type="entry name" value="Tetratricopeptide repeat domain"/>
    <property type="match status" value="1"/>
</dbReference>
<dbReference type="InterPro" id="IPR019458">
    <property type="entry name" value="Est1-like_N"/>
</dbReference>
<dbReference type="InterPro" id="IPR011990">
    <property type="entry name" value="TPR-like_helical_dom_sf"/>
</dbReference>
<proteinExistence type="predicted"/>
<dbReference type="PANTHER" id="PTHR15696:SF5">
    <property type="entry name" value="NONSENSE-MEDIATED MRNA DECAY FACTOR SMG7"/>
    <property type="match status" value="1"/>
</dbReference>
<feature type="compositionally biased region" description="Basic and acidic residues" evidence="3">
    <location>
        <begin position="1063"/>
        <end position="1077"/>
    </location>
</feature>
<evidence type="ECO:0000256" key="3">
    <source>
        <dbReference type="SAM" id="MobiDB-lite"/>
    </source>
</evidence>
<feature type="compositionally biased region" description="Low complexity" evidence="3">
    <location>
        <begin position="1145"/>
        <end position="1159"/>
    </location>
</feature>
<evidence type="ECO:0000256" key="2">
    <source>
        <dbReference type="RuleBase" id="RU369098"/>
    </source>
</evidence>
<name>V8P8I9_OPHHA</name>
<feature type="region of interest" description="Disordered" evidence="3">
    <location>
        <begin position="868"/>
        <end position="888"/>
    </location>
</feature>
<dbReference type="GO" id="GO:0042162">
    <property type="term" value="F:telomeric DNA binding"/>
    <property type="evidence" value="ECO:0007669"/>
    <property type="project" value="TreeGrafter"/>
</dbReference>
<feature type="compositionally biased region" description="Polar residues" evidence="3">
    <location>
        <begin position="1016"/>
        <end position="1025"/>
    </location>
</feature>
<feature type="compositionally biased region" description="Low complexity" evidence="3">
    <location>
        <begin position="1091"/>
        <end position="1106"/>
    </location>
</feature>
<sequence length="1165" mass="130558">MRRLHGREEQAIKELKQAEVLKADMTGEKSMKRWNHAFKNQITTLQGQAKNRANPNRSEVQANLSLFLEAASGFYTQLLQELCTVFNVDLPCRVKSSQLGIISNKQTHTSAIVKPQSSSCSYICQHCLVHLGDIARYRNQTSQAESYYRHAAQLVPSNGQPYNQLAILASSKGDHLTTIFYYCRSIAVKFPFPAASTNLQKALSKALESRDEVKTQWGISDFIKAFIKFHGHVYLSKNLEKLNPLREKLEEQFKRLLFQKTFNSQQLVHITVINLFQLHHLRDFSNETEQHSYSQDEQLCWTQLLALFMSFLGILCKCPLQNDYQEESWGSYPLPALKVSMDWLKLRPSVFQETVVDERQYVWPWLISLLNSFQPHEEDLSCPNATPLPEEFELQGFLALRPSFRNLDFSKGHQGITGDKEGQHRRIRQQRLIFTGKWIADNQPRLIQCENEIGKLMFLTEIPELLLEEHSESKQSHVLQEASEPQFVDGSPGLKSVLSTSRNLSSSADTGDKPMVTFKENIKPREINREQSRNYLTKEVGRERRDYNKGITANKNDGKKDNNNKRKNEIKKCGMEKSQETGKQNVAVQVKSQTELRKTPVSEVRKTPVTQSPNQASNSQFIPIHHPGAFPPLPSRPGFPPPAYVIPPPVAFSMSSGYTFPGGVSVPGTFLQPAAHSPAGNQVQAGKQSHIPYSQQRPSGPGPMNQGPQQTPSPSQQPLASLPAQATTPSASQLQVQALAQQQQQQQQQSPTKAVQALGKSPPHHSGFQQGDSSKQLWNPSQVQGPLGKIMPVKQPYYLQGQDPVKLFEHSLQPPLLQQQQPLEKKMKPFPMEPYNQNPSEVKMPEFYWDSYGMADNRVVMAQQQANLDRRGKRQQGVFRPEQDPMPRMGFEDPKSSPLLPPDLLKSLAALEEEEELIFSNPPDLYPALLGPLASLPGRSLFKSLLEKPSDLMSQSPSFLSLTGFSLNQERYPNSMFNEVYGKNLNASTKAEVTPSVAHQETSLYSLFEGTPWSPSLPASSDHSTPASQSPHSSNPSSLPSSPPTHNHNSVPFSNFGPIGTPDNRDRRITDRWKTDKPAMGGFGLDYLPATSSSSESSWHPTSTHSGPWSAHGPSIEDSSAVLMESLKSIWSSSMMHPGPSALEQLLMQQKQKQQRGQGAMNPPH</sequence>
<evidence type="ECO:0000259" key="4">
    <source>
        <dbReference type="Pfam" id="PF10373"/>
    </source>
</evidence>
<keyword evidence="2" id="KW-0539">Nucleus</keyword>
<dbReference type="Proteomes" id="UP000018936">
    <property type="component" value="Unassembled WGS sequence"/>
</dbReference>
<dbReference type="GO" id="GO:0070034">
    <property type="term" value="F:telomerase RNA binding"/>
    <property type="evidence" value="ECO:0007669"/>
    <property type="project" value="TreeGrafter"/>
</dbReference>
<evidence type="ECO:0000313" key="6">
    <source>
        <dbReference type="EMBL" id="ETE70328.1"/>
    </source>
</evidence>
<dbReference type="InterPro" id="IPR045153">
    <property type="entry name" value="Est1/Ebs1-like"/>
</dbReference>
<feature type="non-terminal residue" evidence="6">
    <location>
        <position position="1"/>
    </location>
</feature>
<feature type="compositionally biased region" description="Basic and acidic residues" evidence="3">
    <location>
        <begin position="556"/>
        <end position="580"/>
    </location>
</feature>
<gene>
    <name evidence="6" type="primary">SMG7</name>
    <name evidence="6" type="ORF">L345_03860</name>
</gene>
<dbReference type="InterPro" id="IPR018834">
    <property type="entry name" value="DNA/RNA-bd_Est1-type"/>
</dbReference>
<organism evidence="6 7">
    <name type="scientific">Ophiophagus hannah</name>
    <name type="common">King cobra</name>
    <name type="synonym">Naja hannah</name>
    <dbReference type="NCBI Taxonomy" id="8665"/>
    <lineage>
        <taxon>Eukaryota</taxon>
        <taxon>Metazoa</taxon>
        <taxon>Chordata</taxon>
        <taxon>Craniata</taxon>
        <taxon>Vertebrata</taxon>
        <taxon>Euteleostomi</taxon>
        <taxon>Lepidosauria</taxon>
        <taxon>Squamata</taxon>
        <taxon>Bifurcata</taxon>
        <taxon>Unidentata</taxon>
        <taxon>Episquamata</taxon>
        <taxon>Toxicofera</taxon>
        <taxon>Serpentes</taxon>
        <taxon>Colubroidea</taxon>
        <taxon>Elapidae</taxon>
        <taxon>Elapinae</taxon>
        <taxon>Ophiophagus</taxon>
    </lineage>
</organism>
<accession>V8P8I9</accession>
<dbReference type="GO" id="GO:0005697">
    <property type="term" value="C:telomerase holoenzyme complex"/>
    <property type="evidence" value="ECO:0007669"/>
    <property type="project" value="TreeGrafter"/>
</dbReference>
<dbReference type="GO" id="GO:0000184">
    <property type="term" value="P:nuclear-transcribed mRNA catabolic process, nonsense-mediated decay"/>
    <property type="evidence" value="ECO:0007669"/>
    <property type="project" value="UniProtKB-KW"/>
</dbReference>
<feature type="compositionally biased region" description="Polar residues" evidence="3">
    <location>
        <begin position="581"/>
        <end position="593"/>
    </location>
</feature>
<feature type="compositionally biased region" description="Polar residues" evidence="3">
    <location>
        <begin position="767"/>
        <end position="784"/>
    </location>
</feature>
<comment type="subcellular location">
    <subcellularLocation>
        <location evidence="2">Nucleus</location>
    </subcellularLocation>
</comment>
<dbReference type="OrthoDB" id="69928at2759"/>
<dbReference type="EMBL" id="AZIM01000566">
    <property type="protein sequence ID" value="ETE70328.1"/>
    <property type="molecule type" value="Genomic_DNA"/>
</dbReference>
<feature type="compositionally biased region" description="Polar residues" evidence="3">
    <location>
        <begin position="679"/>
        <end position="698"/>
    </location>
</feature>
<feature type="compositionally biased region" description="Polar residues" evidence="3">
    <location>
        <begin position="608"/>
        <end position="621"/>
    </location>
</feature>
<keyword evidence="7" id="KW-1185">Reference proteome</keyword>
<feature type="region of interest" description="Disordered" evidence="3">
    <location>
        <begin position="1133"/>
        <end position="1165"/>
    </location>
</feature>
<reference evidence="6 7" key="1">
    <citation type="journal article" date="2013" name="Proc. Natl. Acad. Sci. U.S.A.">
        <title>The king cobra genome reveals dynamic gene evolution and adaptation in the snake venom system.</title>
        <authorList>
            <person name="Vonk F.J."/>
            <person name="Casewell N.R."/>
            <person name="Henkel C.V."/>
            <person name="Heimberg A.M."/>
            <person name="Jansen H.J."/>
            <person name="McCleary R.J."/>
            <person name="Kerkkamp H.M."/>
            <person name="Vos R.A."/>
            <person name="Guerreiro I."/>
            <person name="Calvete J.J."/>
            <person name="Wuster W."/>
            <person name="Woods A.E."/>
            <person name="Logan J.M."/>
            <person name="Harrison R.A."/>
            <person name="Castoe T.A."/>
            <person name="de Koning A.P."/>
            <person name="Pollock D.D."/>
            <person name="Yandell M."/>
            <person name="Calderon D."/>
            <person name="Renjifo C."/>
            <person name="Currier R.B."/>
            <person name="Salgado D."/>
            <person name="Pla D."/>
            <person name="Sanz L."/>
            <person name="Hyder A.S."/>
            <person name="Ribeiro J.M."/>
            <person name="Arntzen J.W."/>
            <person name="van den Thillart G.E."/>
            <person name="Boetzer M."/>
            <person name="Pirovano W."/>
            <person name="Dirks R.P."/>
            <person name="Spaink H.P."/>
            <person name="Duboule D."/>
            <person name="McGlinn E."/>
            <person name="Kini R.M."/>
            <person name="Richardson M.K."/>
        </authorList>
    </citation>
    <scope>NUCLEOTIDE SEQUENCE</scope>
    <source>
        <tissue evidence="6">Blood</tissue>
    </source>
</reference>
<feature type="compositionally biased region" description="Low complexity" evidence="3">
    <location>
        <begin position="1026"/>
        <end position="1052"/>
    </location>
</feature>
<feature type="compositionally biased region" description="Low complexity" evidence="3">
    <location>
        <begin position="708"/>
        <end position="750"/>
    </location>
</feature>
<evidence type="ECO:0000256" key="1">
    <source>
        <dbReference type="ARBA" id="ARBA00023161"/>
    </source>
</evidence>
<comment type="function">
    <text evidence="2">Plays a role in nonsense-mediated mRNA decay.</text>
</comment>
<feature type="compositionally biased region" description="Basic and acidic residues" evidence="3">
    <location>
        <begin position="594"/>
        <end position="606"/>
    </location>
</feature>
<dbReference type="Pfam" id="PF10373">
    <property type="entry name" value="EST1_DNA_bind"/>
    <property type="match status" value="1"/>
</dbReference>
<feature type="region of interest" description="Disordered" evidence="3">
    <location>
        <begin position="671"/>
        <end position="786"/>
    </location>
</feature>
<dbReference type="PANTHER" id="PTHR15696">
    <property type="entry name" value="SMG-7 SUPPRESSOR WITH MORPHOLOGICAL EFFECT ON GENITALIA PROTEIN 7"/>
    <property type="match status" value="1"/>
</dbReference>
<dbReference type="SUPFAM" id="SSF48452">
    <property type="entry name" value="TPR-like"/>
    <property type="match status" value="1"/>
</dbReference>
<feature type="domain" description="DNA/RNA-binding" evidence="4">
    <location>
        <begin position="144"/>
        <end position="403"/>
    </location>
</feature>
<feature type="domain" description="Telomerase activating protein Est1-like N-terminal" evidence="5">
    <location>
        <begin position="34"/>
        <end position="141"/>
    </location>
</feature>
<keyword evidence="1 2" id="KW-0866">Nonsense-mediated mRNA decay</keyword>
<feature type="region of interest" description="Disordered" evidence="3">
    <location>
        <begin position="1016"/>
        <end position="1114"/>
    </location>
</feature>
<evidence type="ECO:0000313" key="7">
    <source>
        <dbReference type="Proteomes" id="UP000018936"/>
    </source>
</evidence>
<dbReference type="Pfam" id="PF10374">
    <property type="entry name" value="EST1"/>
    <property type="match status" value="1"/>
</dbReference>
<comment type="caution">
    <text evidence="6">The sequence shown here is derived from an EMBL/GenBank/DDBJ whole genome shotgun (WGS) entry which is preliminary data.</text>
</comment>